<feature type="domain" description="Soluble ligand binding" evidence="3">
    <location>
        <begin position="459"/>
        <end position="505"/>
    </location>
</feature>
<dbReference type="Gene3D" id="3.10.560.10">
    <property type="entry name" value="Outer membrane lipoprotein wza domain like"/>
    <property type="match status" value="4"/>
</dbReference>
<evidence type="ECO:0000256" key="1">
    <source>
        <dbReference type="ARBA" id="ARBA00022729"/>
    </source>
</evidence>
<dbReference type="Pfam" id="PF02563">
    <property type="entry name" value="Poly_export"/>
    <property type="match status" value="1"/>
</dbReference>
<dbReference type="Pfam" id="PF10531">
    <property type="entry name" value="SLBB"/>
    <property type="match status" value="4"/>
</dbReference>
<feature type="domain" description="Soluble ligand binding" evidence="3">
    <location>
        <begin position="169"/>
        <end position="218"/>
    </location>
</feature>
<feature type="domain" description="Soluble ligand binding" evidence="3">
    <location>
        <begin position="253"/>
        <end position="297"/>
    </location>
</feature>
<evidence type="ECO:0000313" key="5">
    <source>
        <dbReference type="Proteomes" id="UP000316852"/>
    </source>
</evidence>
<dbReference type="Proteomes" id="UP000316852">
    <property type="component" value="Unassembled WGS sequence"/>
</dbReference>
<dbReference type="GO" id="GO:0015159">
    <property type="term" value="F:polysaccharide transmembrane transporter activity"/>
    <property type="evidence" value="ECO:0007669"/>
    <property type="project" value="InterPro"/>
</dbReference>
<protein>
    <recommendedName>
        <fullName evidence="6">Sugar transporter</fullName>
    </recommendedName>
</protein>
<name>A0A538T5V0_UNCEI</name>
<dbReference type="PANTHER" id="PTHR33619:SF3">
    <property type="entry name" value="POLYSACCHARIDE EXPORT PROTEIN GFCE-RELATED"/>
    <property type="match status" value="1"/>
</dbReference>
<comment type="caution">
    <text evidence="4">The sequence shown here is derived from an EMBL/GenBank/DDBJ whole genome shotgun (WGS) entry which is preliminary data.</text>
</comment>
<evidence type="ECO:0000259" key="2">
    <source>
        <dbReference type="Pfam" id="PF02563"/>
    </source>
</evidence>
<evidence type="ECO:0000313" key="4">
    <source>
        <dbReference type="EMBL" id="TMQ59023.1"/>
    </source>
</evidence>
<dbReference type="EMBL" id="VBOW01000026">
    <property type="protein sequence ID" value="TMQ59023.1"/>
    <property type="molecule type" value="Genomic_DNA"/>
</dbReference>
<dbReference type="Gene3D" id="3.30.1950.10">
    <property type="entry name" value="wza like domain"/>
    <property type="match status" value="1"/>
</dbReference>
<evidence type="ECO:0008006" key="6">
    <source>
        <dbReference type="Google" id="ProtNLM"/>
    </source>
</evidence>
<gene>
    <name evidence="4" type="ORF">E6K76_05975</name>
</gene>
<feature type="domain" description="Polysaccharide export protein N-terminal" evidence="2">
    <location>
        <begin position="90"/>
        <end position="158"/>
    </location>
</feature>
<dbReference type="InterPro" id="IPR049712">
    <property type="entry name" value="Poly_export"/>
</dbReference>
<dbReference type="AlphaFoldDB" id="A0A538T5V0"/>
<dbReference type="InterPro" id="IPR019554">
    <property type="entry name" value="Soluble_ligand-bd"/>
</dbReference>
<keyword evidence="1" id="KW-0732">Signal</keyword>
<organism evidence="4 5">
    <name type="scientific">Eiseniibacteriota bacterium</name>
    <dbReference type="NCBI Taxonomy" id="2212470"/>
    <lineage>
        <taxon>Bacteria</taxon>
        <taxon>Candidatus Eiseniibacteriota</taxon>
    </lineage>
</organism>
<feature type="domain" description="Soluble ligand binding" evidence="3">
    <location>
        <begin position="341"/>
        <end position="386"/>
    </location>
</feature>
<accession>A0A538T5V0</accession>
<evidence type="ECO:0000259" key="3">
    <source>
        <dbReference type="Pfam" id="PF10531"/>
    </source>
</evidence>
<dbReference type="PANTHER" id="PTHR33619">
    <property type="entry name" value="POLYSACCHARIDE EXPORT PROTEIN GFCE-RELATED"/>
    <property type="match status" value="1"/>
</dbReference>
<reference evidence="4 5" key="1">
    <citation type="journal article" date="2019" name="Nat. Microbiol.">
        <title>Mediterranean grassland soil C-N compound turnover is dependent on rainfall and depth, and is mediated by genomically divergent microorganisms.</title>
        <authorList>
            <person name="Diamond S."/>
            <person name="Andeer P.F."/>
            <person name="Li Z."/>
            <person name="Crits-Christoph A."/>
            <person name="Burstein D."/>
            <person name="Anantharaman K."/>
            <person name="Lane K.R."/>
            <person name="Thomas B.C."/>
            <person name="Pan C."/>
            <person name="Northen T.R."/>
            <person name="Banfield J.F."/>
        </authorList>
    </citation>
    <scope>NUCLEOTIDE SEQUENCE [LARGE SCALE GENOMIC DNA]</scope>
    <source>
        <strain evidence="4">WS_6</strain>
    </source>
</reference>
<proteinExistence type="predicted"/>
<sequence>MKDLPVHDHRHACDATRIETAARRKIARPRGWIGIAAALALGCGPAGAQTAGEDALRMLTGSTGGPAVGVGAEAPRFGGPRPALAGPVDPASYRLGPGDVLSLEYGGKALDTKIFVVDAEGRVRIPNLGLVEVGGSTLADARADILKRLRPYVPGASLDLRLLQPRTFKVYVLGEVKSAGMQEVAGSARVLEAIEAAGGTNPNASRRNIRVLRRDGRVEIADVERFERTGDWEANPYLEDGDRVIVPVAIQRFGVFGAVARPNFYELREGDSLATALRIAGGLLLEARLDSVLIVRFRGAHQLDTLTTSLEQGAGAEAVALRADDRVFIRSQPEWRPIRQVTITGEVMSPGTYVIEEGRSRVSDLVRWAGGFTPQGAARNVRLERHTSGVENDVEFERLGRLTRDEMTNSEYQTFRGKLAVRQSAYLIDFSTGTPMPPESDVPLRNGDHVDVPRLELAVRVDGSVRSPGLVTFQGRRTAAEYIKMAGGPTRRGDVRDARLTHSGSTNTVFARDASRIEPGDFIWVPEKRDTSFWTLFRDAVIVTGQVATIILAINQLSK</sequence>
<dbReference type="InterPro" id="IPR003715">
    <property type="entry name" value="Poly_export_N"/>
</dbReference>